<dbReference type="Gene3D" id="2.40.70.10">
    <property type="entry name" value="Acid Proteases"/>
    <property type="match status" value="1"/>
</dbReference>
<dbReference type="InterPro" id="IPR053218">
    <property type="entry name" value="Pathogen-related_defense"/>
</dbReference>
<dbReference type="CDD" id="cd00303">
    <property type="entry name" value="retropepsin_like"/>
    <property type="match status" value="1"/>
</dbReference>
<dbReference type="PANTHER" id="PTHR31723">
    <property type="entry name" value="PATHOGENESIS-RELATED FAMILY PROTEIN"/>
    <property type="match status" value="1"/>
</dbReference>
<dbReference type="PANTHER" id="PTHR31723:SF10">
    <property type="entry name" value="PATHOGEN-RELATED PROTEIN"/>
    <property type="match status" value="1"/>
</dbReference>
<dbReference type="Pfam" id="PF08284">
    <property type="entry name" value="RVP_2"/>
    <property type="match status" value="1"/>
</dbReference>
<protein>
    <recommendedName>
        <fullName evidence="2">Ty3 transposon capsid-like protein domain-containing protein</fullName>
    </recommendedName>
</protein>
<feature type="region of interest" description="Disordered" evidence="1">
    <location>
        <begin position="292"/>
        <end position="320"/>
    </location>
</feature>
<evidence type="ECO:0000313" key="4">
    <source>
        <dbReference type="Proteomes" id="UP000231279"/>
    </source>
</evidence>
<dbReference type="InterPro" id="IPR021109">
    <property type="entry name" value="Peptidase_aspartic_dom_sf"/>
</dbReference>
<gene>
    <name evidence="3" type="ORF">CDL12_23478</name>
</gene>
<evidence type="ECO:0000256" key="1">
    <source>
        <dbReference type="SAM" id="MobiDB-lite"/>
    </source>
</evidence>
<dbReference type="EMBL" id="NKXS01005314">
    <property type="protein sequence ID" value="PIN03993.1"/>
    <property type="molecule type" value="Genomic_DNA"/>
</dbReference>
<dbReference type="Proteomes" id="UP000231279">
    <property type="component" value="Unassembled WGS sequence"/>
</dbReference>
<evidence type="ECO:0000259" key="2">
    <source>
        <dbReference type="Pfam" id="PF19259"/>
    </source>
</evidence>
<dbReference type="SUPFAM" id="SSF50630">
    <property type="entry name" value="Acid proteases"/>
    <property type="match status" value="1"/>
</dbReference>
<dbReference type="AlphaFoldDB" id="A0A2G9GFD0"/>
<dbReference type="InterPro" id="IPR032710">
    <property type="entry name" value="NTF2-like_dom_sf"/>
</dbReference>
<accession>A0A2G9GFD0</accession>
<name>A0A2G9GFD0_9LAMI</name>
<keyword evidence="4" id="KW-1185">Reference proteome</keyword>
<proteinExistence type="predicted"/>
<dbReference type="SUPFAM" id="SSF54427">
    <property type="entry name" value="NTF2-like"/>
    <property type="match status" value="1"/>
</dbReference>
<dbReference type="OrthoDB" id="913048at2759"/>
<organism evidence="3 4">
    <name type="scientific">Handroanthus impetiginosus</name>
    <dbReference type="NCBI Taxonomy" id="429701"/>
    <lineage>
        <taxon>Eukaryota</taxon>
        <taxon>Viridiplantae</taxon>
        <taxon>Streptophyta</taxon>
        <taxon>Embryophyta</taxon>
        <taxon>Tracheophyta</taxon>
        <taxon>Spermatophyta</taxon>
        <taxon>Magnoliopsida</taxon>
        <taxon>eudicotyledons</taxon>
        <taxon>Gunneridae</taxon>
        <taxon>Pentapetalae</taxon>
        <taxon>asterids</taxon>
        <taxon>lamiids</taxon>
        <taxon>Lamiales</taxon>
        <taxon>Bignoniaceae</taxon>
        <taxon>Crescentiina</taxon>
        <taxon>Tabebuia alliance</taxon>
        <taxon>Handroanthus</taxon>
    </lineage>
</organism>
<comment type="caution">
    <text evidence="3">The sequence shown here is derived from an EMBL/GenBank/DDBJ whole genome shotgun (WGS) entry which is preliminary data.</text>
</comment>
<dbReference type="Pfam" id="PF19259">
    <property type="entry name" value="Ty3_capsid"/>
    <property type="match status" value="1"/>
</dbReference>
<feature type="domain" description="Ty3 transposon capsid-like protein" evidence="2">
    <location>
        <begin position="147"/>
        <end position="289"/>
    </location>
</feature>
<dbReference type="InterPro" id="IPR045358">
    <property type="entry name" value="Ty3_capsid"/>
</dbReference>
<sequence>MAEGTRFKELQEQLRKQEALMVEERAIREANIHHLQTQWEGMQSTQVSIQQTLEAMQKQFQLQMHSITDQMHQYNKGKSLLDEGMSAPAERNSNSPLQKDTRVNWSEHSQTQVSASSMPKVEFPYFDGTEPRAWVRQSRWYFNIVHTFPEEQKVSFAVVHFRGKAELWFQNLLEERSMPSWEELIVLVMERFDDLEPALVVGELSRLQQMGTVGDYYERFEDLKSHVMVFHKELKESYFVHNFISGLKEEIKGSVLAAKPQTLSQAVSIAKQFESTIEALISRVSKAAKPVNQRPLPKFPNTPGNFSHPPKPPMGGKNKPQAPIRRLLTAAEMQARRGKNLCYNCDEVFVPGHRCKNRQSFFMMSAEEEEAFLDDIGQDGDGECIEGILIDDSKVSLNAMNGLTSEECIRLQGLIEGKKGSILIDSGSTRSFVDEQFAQTLNCLKESVTPLMVTVAGGKKLISRTIFPNLEWEIQGKSFMYPMRVVRIGGCDMVLGRKLLSLEEKRKLGGGYNSLLQTSLPEKFRCFDPAKETIDSSHRAFTTAFPRGFALEVLQVYSGPPEIVYKFRHWGFMEGPFKGHSPTGEMVEWYGMAVFELDEDSKIVKVEFFYDRGELLGALVKGDEVTTATGIPSSCPFLKNTG</sequence>
<evidence type="ECO:0000313" key="3">
    <source>
        <dbReference type="EMBL" id="PIN03993.1"/>
    </source>
</evidence>
<reference evidence="4" key="1">
    <citation type="journal article" date="2018" name="Gigascience">
        <title>Genome assembly of the Pink Ipe (Handroanthus impetiginosus, Bignoniaceae), a highly valued, ecologically keystone Neotropical timber forest tree.</title>
        <authorList>
            <person name="Silva-Junior O.B."/>
            <person name="Grattapaglia D."/>
            <person name="Novaes E."/>
            <person name="Collevatti R.G."/>
        </authorList>
    </citation>
    <scope>NUCLEOTIDE SEQUENCE [LARGE SCALE GENOMIC DNA]</scope>
    <source>
        <strain evidence="4">cv. UFG-1</strain>
    </source>
</reference>
<dbReference type="Gene3D" id="3.10.450.50">
    <property type="match status" value="1"/>
</dbReference>